<evidence type="ECO:0000313" key="2">
    <source>
        <dbReference type="Proteomes" id="UP000580474"/>
    </source>
</evidence>
<dbReference type="AlphaFoldDB" id="A0A840NEA1"/>
<dbReference type="GO" id="GO:0016491">
    <property type="term" value="F:oxidoreductase activity"/>
    <property type="evidence" value="ECO:0007669"/>
    <property type="project" value="InterPro"/>
</dbReference>
<dbReference type="Gene3D" id="3.40.109.10">
    <property type="entry name" value="NADH Oxidase"/>
    <property type="match status" value="1"/>
</dbReference>
<dbReference type="SUPFAM" id="SSF55469">
    <property type="entry name" value="FMN-dependent nitroreductase-like"/>
    <property type="match status" value="2"/>
</dbReference>
<proteinExistence type="predicted"/>
<dbReference type="EMBL" id="JACHIV010000001">
    <property type="protein sequence ID" value="MBB5069301.1"/>
    <property type="molecule type" value="Genomic_DNA"/>
</dbReference>
<protein>
    <submittedName>
        <fullName evidence="1">Nitroreductase</fullName>
    </submittedName>
</protein>
<dbReference type="PANTHER" id="PTHR23026">
    <property type="entry name" value="NADPH NITROREDUCTASE"/>
    <property type="match status" value="1"/>
</dbReference>
<evidence type="ECO:0000313" key="1">
    <source>
        <dbReference type="EMBL" id="MBB5069301.1"/>
    </source>
</evidence>
<dbReference type="PANTHER" id="PTHR23026:SF123">
    <property type="entry name" value="NAD(P)H NITROREDUCTASE RV3131-RELATED"/>
    <property type="match status" value="1"/>
</dbReference>
<name>A0A840NEA1_9PSEU</name>
<organism evidence="1 2">
    <name type="scientific">Saccharopolyspora gloriosae</name>
    <dbReference type="NCBI Taxonomy" id="455344"/>
    <lineage>
        <taxon>Bacteria</taxon>
        <taxon>Bacillati</taxon>
        <taxon>Actinomycetota</taxon>
        <taxon>Actinomycetes</taxon>
        <taxon>Pseudonocardiales</taxon>
        <taxon>Pseudonocardiaceae</taxon>
        <taxon>Saccharopolyspora</taxon>
    </lineage>
</organism>
<accession>A0A840NEA1</accession>
<dbReference type="NCBIfam" id="NF047509">
    <property type="entry name" value="Rv3131_FMN_oxido"/>
    <property type="match status" value="1"/>
</dbReference>
<keyword evidence="2" id="KW-1185">Reference proteome</keyword>
<dbReference type="RefSeq" id="WP_221315790.1">
    <property type="nucleotide sequence ID" value="NZ_JACHIV010000001.1"/>
</dbReference>
<comment type="caution">
    <text evidence="1">The sequence shown here is derived from an EMBL/GenBank/DDBJ whole genome shotgun (WGS) entry which is preliminary data.</text>
</comment>
<dbReference type="Proteomes" id="UP000580474">
    <property type="component" value="Unassembled WGS sequence"/>
</dbReference>
<dbReference type="InterPro" id="IPR050627">
    <property type="entry name" value="Nitroreductase/BluB"/>
</dbReference>
<dbReference type="InterPro" id="IPR000415">
    <property type="entry name" value="Nitroreductase-like"/>
</dbReference>
<sequence length="347" mass="38141">MEGVSGFPAALGLAPEQVEQVVRLAGRAPSLHNRQPWRFRLTPDVIELHADPLRRMPGTDPQDRELRIGCGAALFNLRLALEHVGLRPLVTLLPRGHEPTLLAEVRRGGSLRVGTEQSELLRAITTRRTNRRPFLPTPVPKVHRNALCGSVSVEHAWLHVIERAQRAELLGMVRRAHDEQLRSEAFRAEMAAWTGLREGAPEGVQASSAGPTREAQDEWVLRDFSGGRERPRVPGKDFEDDPLTFVLCTYSQGKQADLEAGEALQRLLLTATSLGLSTSMLSQVIEVRETRAELRAMLGGTLEPQAVLRIGYGTPVPATPRRAPEELLITGAERERAPSTAVAPGSR</sequence>
<reference evidence="1 2" key="1">
    <citation type="submission" date="2020-08" db="EMBL/GenBank/DDBJ databases">
        <title>Sequencing the genomes of 1000 actinobacteria strains.</title>
        <authorList>
            <person name="Klenk H.-P."/>
        </authorList>
    </citation>
    <scope>NUCLEOTIDE SEQUENCE [LARGE SCALE GENOMIC DNA]</scope>
    <source>
        <strain evidence="1 2">DSM 45582</strain>
    </source>
</reference>
<gene>
    <name evidence="1" type="ORF">BJ969_002389</name>
</gene>